<dbReference type="Pfam" id="PF07690">
    <property type="entry name" value="MFS_1"/>
    <property type="match status" value="1"/>
</dbReference>
<evidence type="ECO:0000259" key="7">
    <source>
        <dbReference type="PROSITE" id="PS50850"/>
    </source>
</evidence>
<feature type="transmembrane region" description="Helical" evidence="6">
    <location>
        <begin position="367"/>
        <end position="393"/>
    </location>
</feature>
<evidence type="ECO:0000256" key="4">
    <source>
        <dbReference type="ARBA" id="ARBA00022989"/>
    </source>
</evidence>
<dbReference type="PANTHER" id="PTHR11662:SF399">
    <property type="entry name" value="FI19708P1-RELATED"/>
    <property type="match status" value="1"/>
</dbReference>
<evidence type="ECO:0000256" key="3">
    <source>
        <dbReference type="ARBA" id="ARBA00022692"/>
    </source>
</evidence>
<feature type="transmembrane region" description="Helical" evidence="6">
    <location>
        <begin position="235"/>
        <end position="254"/>
    </location>
</feature>
<dbReference type="InterPro" id="IPR011701">
    <property type="entry name" value="MFS"/>
</dbReference>
<keyword evidence="4 6" id="KW-1133">Transmembrane helix</keyword>
<dbReference type="InterPro" id="IPR036259">
    <property type="entry name" value="MFS_trans_sf"/>
</dbReference>
<keyword evidence="2" id="KW-1003">Cell membrane</keyword>
<reference evidence="8" key="1">
    <citation type="submission" date="2016-01" db="EMBL/GenBank/DDBJ databases">
        <authorList>
            <person name="Peeters C."/>
        </authorList>
    </citation>
    <scope>NUCLEOTIDE SEQUENCE [LARGE SCALE GENOMIC DNA]</scope>
    <source>
        <strain evidence="8">LMG 29323</strain>
    </source>
</reference>
<feature type="transmembrane region" description="Helical" evidence="6">
    <location>
        <begin position="84"/>
        <end position="103"/>
    </location>
</feature>
<feature type="transmembrane region" description="Helical" evidence="6">
    <location>
        <begin position="306"/>
        <end position="327"/>
    </location>
</feature>
<comment type="caution">
    <text evidence="8">The sequence shown here is derived from an EMBL/GenBank/DDBJ whole genome shotgun (WGS) entry which is preliminary data.</text>
</comment>
<name>A0A158BQN8_9BURK</name>
<evidence type="ECO:0000256" key="2">
    <source>
        <dbReference type="ARBA" id="ARBA00022475"/>
    </source>
</evidence>
<feature type="transmembrane region" description="Helical" evidence="6">
    <location>
        <begin position="175"/>
        <end position="192"/>
    </location>
</feature>
<dbReference type="SUPFAM" id="SSF103473">
    <property type="entry name" value="MFS general substrate transporter"/>
    <property type="match status" value="1"/>
</dbReference>
<evidence type="ECO:0000313" key="8">
    <source>
        <dbReference type="EMBL" id="SAK72363.1"/>
    </source>
</evidence>
<dbReference type="Gene3D" id="1.20.1250.20">
    <property type="entry name" value="MFS general substrate transporter like domains"/>
    <property type="match status" value="2"/>
</dbReference>
<dbReference type="OrthoDB" id="8596007at2"/>
<dbReference type="PIRSF" id="PIRSF002808">
    <property type="entry name" value="Hexose_phosphate_transp"/>
    <property type="match status" value="1"/>
</dbReference>
<organism evidence="8 9">
    <name type="scientific">Caballeronia pedi</name>
    <dbReference type="NCBI Taxonomy" id="1777141"/>
    <lineage>
        <taxon>Bacteria</taxon>
        <taxon>Pseudomonadati</taxon>
        <taxon>Pseudomonadota</taxon>
        <taxon>Betaproteobacteria</taxon>
        <taxon>Burkholderiales</taxon>
        <taxon>Burkholderiaceae</taxon>
        <taxon>Caballeronia</taxon>
    </lineage>
</organism>
<keyword evidence="3 6" id="KW-0812">Transmembrane</keyword>
<feature type="transmembrane region" description="Helical" evidence="6">
    <location>
        <begin position="274"/>
        <end position="294"/>
    </location>
</feature>
<gene>
    <name evidence="8" type="ORF">AWB80_03956</name>
</gene>
<keyword evidence="9" id="KW-1185">Reference proteome</keyword>
<feature type="domain" description="Major facilitator superfamily (MFS) profile" evidence="7">
    <location>
        <begin position="19"/>
        <end position="426"/>
    </location>
</feature>
<evidence type="ECO:0000313" key="9">
    <source>
        <dbReference type="Proteomes" id="UP000054911"/>
    </source>
</evidence>
<evidence type="ECO:0000256" key="6">
    <source>
        <dbReference type="SAM" id="Phobius"/>
    </source>
</evidence>
<protein>
    <submittedName>
        <fullName evidence="8">Transporter</fullName>
    </submittedName>
</protein>
<dbReference type="EMBL" id="FCOE02000012">
    <property type="protein sequence ID" value="SAK72363.1"/>
    <property type="molecule type" value="Genomic_DNA"/>
</dbReference>
<accession>A0A158BQN8</accession>
<comment type="subcellular location">
    <subcellularLocation>
        <location evidence="1">Cell membrane</location>
        <topology evidence="1">Multi-pass membrane protein</topology>
    </subcellularLocation>
</comment>
<dbReference type="InterPro" id="IPR050382">
    <property type="entry name" value="MFS_Na/Anion_cotransporter"/>
</dbReference>
<feature type="transmembrane region" description="Helical" evidence="6">
    <location>
        <begin position="333"/>
        <end position="355"/>
    </location>
</feature>
<feature type="transmembrane region" description="Helical" evidence="6">
    <location>
        <begin position="56"/>
        <end position="77"/>
    </location>
</feature>
<dbReference type="PROSITE" id="PS50850">
    <property type="entry name" value="MFS"/>
    <property type="match status" value="1"/>
</dbReference>
<feature type="transmembrane region" description="Helical" evidence="6">
    <location>
        <begin position="399"/>
        <end position="421"/>
    </location>
</feature>
<dbReference type="STRING" id="1777141.AWB80_03956"/>
<dbReference type="GO" id="GO:0022857">
    <property type="term" value="F:transmembrane transporter activity"/>
    <property type="evidence" value="ECO:0007669"/>
    <property type="project" value="InterPro"/>
</dbReference>
<sequence>MQTTAIAQAEKPTKFRWFMVFLAFLAIVTNYMDRANLAVALPYMNTELHLSSGQSGLILGAFFWTYAAFQIPAGMLVDRLGAKAVFAAAVVWWSVFTMATGLARGAASLLGLRFLLGVGEAGAFPAATKFVERWFPPTERGLASGIYDCGARGGTLIALPICTAIITAYGWKASFIFTGAVGLVWVVVWLFVASEFPSQSRFVNEAEAKHIEEDAPATKKPAVRIKWGQLFTSRVVWAMSLGFACQGYVIYFFITWYPTYLVKERGFTLLQLGFYGILPGLAGLVGSWFGGWISDRIAASHYGLNFARKACIVVGMALSATIGLAGIVTQAWLALLLLSIAFFGVSVATSSILALPADISTRGERSVAGTVAGFQNCVANLAGIASPAVIGFLKDATGSFTPGLVSASIVAIIGCLIYIFALGPIRSGVLEHVVAD</sequence>
<dbReference type="InterPro" id="IPR020846">
    <property type="entry name" value="MFS_dom"/>
</dbReference>
<dbReference type="GO" id="GO:0005886">
    <property type="term" value="C:plasma membrane"/>
    <property type="evidence" value="ECO:0007669"/>
    <property type="project" value="UniProtKB-SubCell"/>
</dbReference>
<dbReference type="AlphaFoldDB" id="A0A158BQN8"/>
<evidence type="ECO:0000256" key="1">
    <source>
        <dbReference type="ARBA" id="ARBA00004651"/>
    </source>
</evidence>
<dbReference type="PANTHER" id="PTHR11662">
    <property type="entry name" value="SOLUTE CARRIER FAMILY 17"/>
    <property type="match status" value="1"/>
</dbReference>
<evidence type="ECO:0000256" key="5">
    <source>
        <dbReference type="ARBA" id="ARBA00023136"/>
    </source>
</evidence>
<keyword evidence="5 6" id="KW-0472">Membrane</keyword>
<dbReference type="Proteomes" id="UP000054911">
    <property type="component" value="Unassembled WGS sequence"/>
</dbReference>
<proteinExistence type="predicted"/>
<dbReference type="CDD" id="cd17319">
    <property type="entry name" value="MFS_ExuT_GudP_like"/>
    <property type="match status" value="1"/>
</dbReference>
<dbReference type="RefSeq" id="WP_061176357.1">
    <property type="nucleotide sequence ID" value="NZ_FCOE02000012.1"/>
</dbReference>
<dbReference type="InterPro" id="IPR000849">
    <property type="entry name" value="Sugar_P_transporter"/>
</dbReference>